<evidence type="ECO:0000256" key="3">
    <source>
        <dbReference type="ARBA" id="ARBA00013113"/>
    </source>
</evidence>
<comment type="subcellular location">
    <subcellularLocation>
        <location evidence="1">Endomembrane system</location>
        <topology evidence="1">Peripheral membrane protein</topology>
    </subcellularLocation>
</comment>
<dbReference type="GO" id="GO:0012505">
    <property type="term" value="C:endomembrane system"/>
    <property type="evidence" value="ECO:0007669"/>
    <property type="project" value="UniProtKB-SubCell"/>
</dbReference>
<dbReference type="Proteomes" id="UP000031599">
    <property type="component" value="Unassembled WGS sequence"/>
</dbReference>
<dbReference type="GO" id="GO:0004366">
    <property type="term" value="F:glycerol-3-phosphate O-acyltransferase activity"/>
    <property type="evidence" value="ECO:0007669"/>
    <property type="project" value="UniProtKB-EC"/>
</dbReference>
<dbReference type="PANTHER" id="PTHR12563">
    <property type="entry name" value="GLYCEROL-3-PHOSPHATE ACYLTRANSFERASE"/>
    <property type="match status" value="1"/>
</dbReference>
<dbReference type="SUPFAM" id="SSF69593">
    <property type="entry name" value="Glycerol-3-phosphate (1)-acyltransferase"/>
    <property type="match status" value="1"/>
</dbReference>
<evidence type="ECO:0000259" key="6">
    <source>
        <dbReference type="SMART" id="SM00563"/>
    </source>
</evidence>
<evidence type="ECO:0000313" key="8">
    <source>
        <dbReference type="Proteomes" id="UP000031599"/>
    </source>
</evidence>
<dbReference type="GO" id="GO:0016024">
    <property type="term" value="P:CDP-diacylglycerol biosynthetic process"/>
    <property type="evidence" value="ECO:0007669"/>
    <property type="project" value="UniProtKB-UniPathway"/>
</dbReference>
<dbReference type="UniPathway" id="UPA00557">
    <property type="reaction ID" value="UER00612"/>
</dbReference>
<evidence type="ECO:0000256" key="2">
    <source>
        <dbReference type="ARBA" id="ARBA00004765"/>
    </source>
</evidence>
<sequence length="580" mass="65625">MMSQPAPKSSRIRDLLTKPIRLPQWFASRRSATDPRVFSFNDERDSVVNEVSARVVAQCLGPRLEFLINDSAHREIERLEKQKDDEAREWLGFWRTVVRKLARMTETERHEVLRQIVEPMARDVAGNFDPRVYSFAQKVIPGLIAGVMNPKQLMVDAASVRKLGAERLVSLTGHLDEMHALAQIGTVIVVPTHSSNLDSLAIGESLARENLPPVVYGAGKNLFTNPIISFFMHNLGAYRIDRRIKSQIYKQVLKTYSCVMIERGYHSLFFPGGTRSRSGMLEGRLKLGLAGTAVEAYARNAIRAKSRGEAPRPIFFVPVTINYALVLEAESLVEDYLKEKGQARYIIEDDEFSQLDRWLAFFRRLTSYGAACVLRYGPAIDPFGNRVDAQGRSLAPDGRVIDPVSYVTHRGEPVLDPARDAAYTRDLGRELVEHYRRETVIMTTQLVAHVLFRKLVRETPGVDLFGRVRRRGEITWDHAEYVTCYRETLGRLRALQEQGEVHLNSYLETDSAERSLERALEAWDGYHTRTMARVADGQIVIEDPALLLYYQNRLVPFAERIAGEGDERAAIEIAALAGGQ</sequence>
<dbReference type="SMART" id="SM00563">
    <property type="entry name" value="PlsC"/>
    <property type="match status" value="1"/>
</dbReference>
<evidence type="ECO:0000256" key="1">
    <source>
        <dbReference type="ARBA" id="ARBA00004184"/>
    </source>
</evidence>
<reference evidence="7 8" key="1">
    <citation type="submission" date="2014-12" db="EMBL/GenBank/DDBJ databases">
        <title>Genome assembly of Enhygromyxa salina DSM 15201.</title>
        <authorList>
            <person name="Sharma G."/>
            <person name="Subramanian S."/>
        </authorList>
    </citation>
    <scope>NUCLEOTIDE SEQUENCE [LARGE SCALE GENOMIC DNA]</scope>
    <source>
        <strain evidence="7 8">DSM 15201</strain>
    </source>
</reference>
<feature type="domain" description="Phospholipid/glycerol acyltransferase" evidence="6">
    <location>
        <begin position="187"/>
        <end position="324"/>
    </location>
</feature>
<proteinExistence type="predicted"/>
<keyword evidence="7" id="KW-0808">Transferase</keyword>
<accession>A0A0C2D144</accession>
<comment type="catalytic activity">
    <reaction evidence="5">
        <text>sn-glycerol 3-phosphate + an acyl-CoA = a 1-acyl-sn-glycero-3-phosphate + CoA</text>
        <dbReference type="Rhea" id="RHEA:15325"/>
        <dbReference type="ChEBI" id="CHEBI:57287"/>
        <dbReference type="ChEBI" id="CHEBI:57597"/>
        <dbReference type="ChEBI" id="CHEBI:57970"/>
        <dbReference type="ChEBI" id="CHEBI:58342"/>
        <dbReference type="EC" id="2.3.1.15"/>
    </reaction>
</comment>
<evidence type="ECO:0000256" key="5">
    <source>
        <dbReference type="ARBA" id="ARBA00048427"/>
    </source>
</evidence>
<name>A0A0C2D144_9BACT</name>
<keyword evidence="7" id="KW-0012">Acyltransferase</keyword>
<dbReference type="AlphaFoldDB" id="A0A0C2D144"/>
<organism evidence="7 8">
    <name type="scientific">Enhygromyxa salina</name>
    <dbReference type="NCBI Taxonomy" id="215803"/>
    <lineage>
        <taxon>Bacteria</taxon>
        <taxon>Pseudomonadati</taxon>
        <taxon>Myxococcota</taxon>
        <taxon>Polyangia</taxon>
        <taxon>Nannocystales</taxon>
        <taxon>Nannocystaceae</taxon>
        <taxon>Enhygromyxa</taxon>
    </lineage>
</organism>
<gene>
    <name evidence="7" type="ORF">DB30_03935</name>
</gene>
<dbReference type="InterPro" id="IPR002123">
    <property type="entry name" value="Plipid/glycerol_acylTrfase"/>
</dbReference>
<comment type="caution">
    <text evidence="7">The sequence shown here is derived from an EMBL/GenBank/DDBJ whole genome shotgun (WGS) entry which is preliminary data.</text>
</comment>
<dbReference type="EMBL" id="JMCC02000030">
    <property type="protein sequence ID" value="KIG16951.1"/>
    <property type="molecule type" value="Genomic_DNA"/>
</dbReference>
<dbReference type="PANTHER" id="PTHR12563:SF17">
    <property type="entry name" value="DIHYDROXYACETONE PHOSPHATE ACYLTRANSFERASE"/>
    <property type="match status" value="1"/>
</dbReference>
<dbReference type="InterPro" id="IPR022284">
    <property type="entry name" value="GPAT/DHAPAT"/>
</dbReference>
<protein>
    <recommendedName>
        <fullName evidence="4">Glycerol-3-phosphate acyltransferase</fullName>
        <ecNumber evidence="3">2.3.1.15</ecNumber>
    </recommendedName>
</protein>
<dbReference type="Pfam" id="PF01553">
    <property type="entry name" value="Acyltransferase"/>
    <property type="match status" value="1"/>
</dbReference>
<comment type="pathway">
    <text evidence="2">Phospholipid metabolism; CDP-diacylglycerol biosynthesis; CDP-diacylglycerol from sn-glycerol 3-phosphate: step 1/3.</text>
</comment>
<evidence type="ECO:0000313" key="7">
    <source>
        <dbReference type="EMBL" id="KIG16951.1"/>
    </source>
</evidence>
<dbReference type="EC" id="2.3.1.15" evidence="3"/>
<evidence type="ECO:0000256" key="4">
    <source>
        <dbReference type="ARBA" id="ARBA00013432"/>
    </source>
</evidence>